<gene>
    <name evidence="3" type="ORF">FEZ63_04060</name>
</gene>
<evidence type="ECO:0000313" key="3">
    <source>
        <dbReference type="EMBL" id="KAB0268625.1"/>
    </source>
</evidence>
<dbReference type="Pfam" id="PF07364">
    <property type="entry name" value="DUF1485"/>
    <property type="match status" value="1"/>
</dbReference>
<dbReference type="RefSeq" id="WP_150942361.1">
    <property type="nucleotide sequence ID" value="NZ_VCMV01000004.1"/>
</dbReference>
<dbReference type="InterPro" id="IPR015995">
    <property type="entry name" value="MlrC_N"/>
</dbReference>
<dbReference type="Proteomes" id="UP000325684">
    <property type="component" value="Unassembled WGS sequence"/>
</dbReference>
<comment type="caution">
    <text evidence="3">The sequence shown here is derived from an EMBL/GenBank/DDBJ whole genome shotgun (WGS) entry which is preliminary data.</text>
</comment>
<evidence type="ECO:0000259" key="2">
    <source>
        <dbReference type="Pfam" id="PF07364"/>
    </source>
</evidence>
<evidence type="ECO:0000259" key="1">
    <source>
        <dbReference type="Pfam" id="PF07171"/>
    </source>
</evidence>
<reference evidence="3 4" key="1">
    <citation type="journal article" date="2019" name="Microorganisms">
        <title>Genome Insights into the Novel Species Microvirga brassicacearum, a Rapeseed Endophyte with Biotechnological Potential.</title>
        <authorList>
            <person name="Jimenez-Gomez A."/>
            <person name="Saati-Santamaria Z."/>
            <person name="Igual J.M."/>
            <person name="Rivas R."/>
            <person name="Mateos P.F."/>
            <person name="Garcia-Fraile P."/>
        </authorList>
    </citation>
    <scope>NUCLEOTIDE SEQUENCE [LARGE SCALE GENOMIC DNA]</scope>
    <source>
        <strain evidence="3 4">CDVBN77</strain>
    </source>
</reference>
<dbReference type="EMBL" id="VCMV01000004">
    <property type="protein sequence ID" value="KAB0268625.1"/>
    <property type="molecule type" value="Genomic_DNA"/>
</dbReference>
<protein>
    <submittedName>
        <fullName evidence="3">M81 family metallopeptidase</fullName>
    </submittedName>
</protein>
<proteinExistence type="predicted"/>
<feature type="domain" description="Microcystin LR degradation protein MlrC C-terminal" evidence="1">
    <location>
        <begin position="301"/>
        <end position="476"/>
    </location>
</feature>
<dbReference type="AlphaFoldDB" id="A0A5N3PG61"/>
<feature type="domain" description="Microcystin LR degradation protein MlrC N-terminal" evidence="2">
    <location>
        <begin position="2"/>
        <end position="291"/>
    </location>
</feature>
<evidence type="ECO:0000313" key="4">
    <source>
        <dbReference type="Proteomes" id="UP000325684"/>
    </source>
</evidence>
<dbReference type="InterPro" id="IPR010799">
    <property type="entry name" value="MlrC_C"/>
</dbReference>
<name>A0A5N3PG61_9HYPH</name>
<organism evidence="3 4">
    <name type="scientific">Microvirga brassicacearum</name>
    <dbReference type="NCBI Taxonomy" id="2580413"/>
    <lineage>
        <taxon>Bacteria</taxon>
        <taxon>Pseudomonadati</taxon>
        <taxon>Pseudomonadota</taxon>
        <taxon>Alphaproteobacteria</taxon>
        <taxon>Hyphomicrobiales</taxon>
        <taxon>Methylobacteriaceae</taxon>
        <taxon>Microvirga</taxon>
    </lineage>
</organism>
<sequence length="508" mass="55459">MRIAVIHVSQETNDFNPVLTTLRDYEAFGIFEGEEILTKLRGYGQIGGHLAAVEESGLDIETIPIIRSLAVAGGRITKEAYEFFEDRIRQGLKAAGPIDGLALQLHGACAAEDIDDVEGAQVELCRSILGDRIPIVLGLDHHANVTQKIIDMSTAIVGHRTQPHDPFDTGKIGTELLIRILTRNAKPKVAWRKIPLLSHQEQFLTSGGPMKIWFDRARSMESDPRVLQASNYPMQPWLDVAEGGWSTIVVTDNDQELAEKLADELADLAWSLRDDFQVRDAVPVDEAVRMADAAEAGIVVLSDTGDTVFGGAAGDSNLILEAILRLGIKGKALIPMISPQAVAMLVEAGEGAQVTLPLGGSAASEFFDPLQVTGFVRKIGGGVVELEYNHQNHVDMGRAVVFEVGPVTMLISELRGIAGNVPQVYQAFGLEPTDYKMAVLKTASNFQYFAPLTSQVIRVDTRGPGQSDIFTLPWKRIPRPIYPLDPIDDWRAIRHAKTNPPAERQNVA</sequence>
<accession>A0A5N3PG61</accession>
<dbReference type="Pfam" id="PF07171">
    <property type="entry name" value="MlrC_C"/>
    <property type="match status" value="1"/>
</dbReference>
<dbReference type="OrthoDB" id="9782658at2"/>
<keyword evidence="4" id="KW-1185">Reference proteome</keyword>